<evidence type="ECO:0000256" key="1">
    <source>
        <dbReference type="SAM" id="SignalP"/>
    </source>
</evidence>
<dbReference type="EMBL" id="DRPZ01000114">
    <property type="protein sequence ID" value="HGY09256.1"/>
    <property type="molecule type" value="Genomic_DNA"/>
</dbReference>
<keyword evidence="1" id="KW-0732">Signal</keyword>
<feature type="chain" id="PRO_5028473837" description="DUF4382 domain-containing protein" evidence="1">
    <location>
        <begin position="22"/>
        <end position="275"/>
    </location>
</feature>
<dbReference type="PROSITE" id="PS51257">
    <property type="entry name" value="PROKAR_LIPOPROTEIN"/>
    <property type="match status" value="1"/>
</dbReference>
<reference evidence="2" key="1">
    <citation type="journal article" date="2020" name="mSystems">
        <title>Genome- and Community-Level Interaction Insights into Carbon Utilization and Element Cycling Functions of Hydrothermarchaeota in Hydrothermal Sediment.</title>
        <authorList>
            <person name="Zhou Z."/>
            <person name="Liu Y."/>
            <person name="Xu W."/>
            <person name="Pan J."/>
            <person name="Luo Z.H."/>
            <person name="Li M."/>
        </authorList>
    </citation>
    <scope>NUCLEOTIDE SEQUENCE [LARGE SCALE GENOMIC DNA]</scope>
    <source>
        <strain evidence="2">HyVt-570</strain>
    </source>
</reference>
<name>A0A7C4Z8J1_9DEIN</name>
<evidence type="ECO:0000313" key="2">
    <source>
        <dbReference type="EMBL" id="HGY09256.1"/>
    </source>
</evidence>
<dbReference type="Proteomes" id="UP000885759">
    <property type="component" value="Unassembled WGS sequence"/>
</dbReference>
<gene>
    <name evidence="2" type="ORF">ENK37_04270</name>
</gene>
<protein>
    <recommendedName>
        <fullName evidence="3">DUF4382 domain-containing protein</fullName>
    </recommendedName>
</protein>
<organism evidence="2">
    <name type="scientific">Oceanithermus profundus</name>
    <dbReference type="NCBI Taxonomy" id="187137"/>
    <lineage>
        <taxon>Bacteria</taxon>
        <taxon>Thermotogati</taxon>
        <taxon>Deinococcota</taxon>
        <taxon>Deinococci</taxon>
        <taxon>Thermales</taxon>
        <taxon>Thermaceae</taxon>
        <taxon>Oceanithermus</taxon>
    </lineage>
</organism>
<dbReference type="AlphaFoldDB" id="A0A7C4Z8J1"/>
<comment type="caution">
    <text evidence="2">The sequence shown here is derived from an EMBL/GenBank/DDBJ whole genome shotgun (WGS) entry which is preliminary data.</text>
</comment>
<feature type="signal peptide" evidence="1">
    <location>
        <begin position="1"/>
        <end position="21"/>
    </location>
</feature>
<sequence length="275" mass="29015">MKKYVLSMALAALLAACNVTVVPPGPTPGTPVTVDDPDGAQATLAPNQTHRFELTVGADPVRVDVKHQEATADGELYVRVFDREDTAYAHTDRRDLFARTDAALTSLGVSAQDINVSFPYSVNLPKNMGKVYVEVTNKTGTNAGVTVTAVTRNEVVRDQESLAGPPASGPETSKTYGGALLFLGQEDTYVYDGPDNYLLSFDVPAGDVVKARLILNGNTASPVVPGTSNITLFHGDTLKVASEGLERAGFCTSTVDAACADGIDSGEYSITITRN</sequence>
<accession>A0A7C4Z8J1</accession>
<evidence type="ECO:0008006" key="3">
    <source>
        <dbReference type="Google" id="ProtNLM"/>
    </source>
</evidence>
<proteinExistence type="predicted"/>